<evidence type="ECO:0000313" key="1">
    <source>
        <dbReference type="EMBL" id="UPV76799.1"/>
    </source>
</evidence>
<dbReference type="Proteomes" id="UP000830729">
    <property type="component" value="Plasmid unnamed2"/>
</dbReference>
<dbReference type="AlphaFoldDB" id="A0A8U0I0W7"/>
<gene>
    <name evidence="1" type="ORF">M0R89_20235</name>
</gene>
<geneLocation type="plasmid" evidence="1 2">
    <name>unnamed2</name>
</geneLocation>
<dbReference type="Pfam" id="PF19101">
    <property type="entry name" value="DUF5788"/>
    <property type="match status" value="1"/>
</dbReference>
<dbReference type="InterPro" id="IPR043900">
    <property type="entry name" value="DUF5788"/>
</dbReference>
<name>A0A8U0I0W7_9EURY</name>
<dbReference type="RefSeq" id="WP_248652832.1">
    <property type="nucleotide sequence ID" value="NZ_CP096661.1"/>
</dbReference>
<protein>
    <submittedName>
        <fullName evidence="1">DUF5788 family protein</fullName>
    </submittedName>
</protein>
<evidence type="ECO:0000313" key="2">
    <source>
        <dbReference type="Proteomes" id="UP000830729"/>
    </source>
</evidence>
<reference evidence="1 2" key="1">
    <citation type="submission" date="2022-04" db="EMBL/GenBank/DDBJ databases">
        <title>Diverse halophilic archaea isolated from saline environments.</title>
        <authorList>
            <person name="Cui H.-L."/>
        </authorList>
    </citation>
    <scope>NUCLEOTIDE SEQUENCE [LARGE SCALE GENOMIC DNA]</scope>
    <source>
        <strain evidence="1 2">XZYJT49</strain>
        <plasmid evidence="1 2">unnamed2</plasmid>
    </source>
</reference>
<accession>A0A8U0I0W7</accession>
<proteinExistence type="predicted"/>
<dbReference type="GeneID" id="72187580"/>
<keyword evidence="1" id="KW-0614">Plasmid</keyword>
<organism evidence="1 2">
    <name type="scientific">Halorussus limi</name>
    <dbReference type="NCBI Taxonomy" id="2938695"/>
    <lineage>
        <taxon>Archaea</taxon>
        <taxon>Methanobacteriati</taxon>
        <taxon>Methanobacteriota</taxon>
        <taxon>Stenosarchaea group</taxon>
        <taxon>Halobacteria</taxon>
        <taxon>Halobacteriales</taxon>
        <taxon>Haladaptataceae</taxon>
        <taxon>Halorussus</taxon>
    </lineage>
</organism>
<dbReference type="EMBL" id="CP096661">
    <property type="protein sequence ID" value="UPV76799.1"/>
    <property type="molecule type" value="Genomic_DNA"/>
</dbReference>
<sequence>MMTQRMSEQQRTELLEQVYQNSGTIGSSIPETVRIEDETVPLREFYFEIADRDHLQETERERIREVLSYLRRQRLQLIRRVREREVDYETGQSLVPRIQSLDRAINAFESLDEPRFEEQVRREKIESARELVDLMQELGKL</sequence>
<dbReference type="KEGG" id="halx:M0R89_20235"/>
<keyword evidence="2" id="KW-1185">Reference proteome</keyword>